<feature type="coiled-coil region" evidence="4">
    <location>
        <begin position="662"/>
        <end position="735"/>
    </location>
</feature>
<dbReference type="Proteomes" id="UP001174136">
    <property type="component" value="Unassembled WGS sequence"/>
</dbReference>
<dbReference type="PANTHER" id="PTHR15228:SF36">
    <property type="entry name" value="RHO GTPASE-ACTIVATING PROTEIN 24-LIKE ISOFORM X1"/>
    <property type="match status" value="1"/>
</dbReference>
<feature type="compositionally biased region" description="Basic and acidic residues" evidence="5">
    <location>
        <begin position="764"/>
        <end position="778"/>
    </location>
</feature>
<comment type="caution">
    <text evidence="7">The sequence shown here is derived from an EMBL/GenBank/DDBJ whole genome shotgun (WGS) entry which is preliminary data.</text>
</comment>
<evidence type="ECO:0000256" key="4">
    <source>
        <dbReference type="SAM" id="Coils"/>
    </source>
</evidence>
<dbReference type="EMBL" id="JAOPHQ010005692">
    <property type="protein sequence ID" value="KAK0134667.1"/>
    <property type="molecule type" value="Genomic_DNA"/>
</dbReference>
<feature type="domain" description="Rho-GAP" evidence="6">
    <location>
        <begin position="60"/>
        <end position="254"/>
    </location>
</feature>
<evidence type="ECO:0000256" key="1">
    <source>
        <dbReference type="ARBA" id="ARBA00022468"/>
    </source>
</evidence>
<proteinExistence type="predicted"/>
<feature type="region of interest" description="Disordered" evidence="5">
    <location>
        <begin position="368"/>
        <end position="401"/>
    </location>
</feature>
<dbReference type="InterPro" id="IPR008936">
    <property type="entry name" value="Rho_GTPase_activation_prot"/>
</dbReference>
<gene>
    <name evidence="7" type="primary">Arhgap24_1</name>
    <name evidence="7" type="ORF">N1851_029735</name>
</gene>
<feature type="compositionally biased region" description="Polar residues" evidence="5">
    <location>
        <begin position="644"/>
        <end position="653"/>
    </location>
</feature>
<dbReference type="SMART" id="SM00324">
    <property type="entry name" value="RhoGAP"/>
    <property type="match status" value="1"/>
</dbReference>
<feature type="compositionally biased region" description="Gly residues" evidence="5">
    <location>
        <begin position="746"/>
        <end position="758"/>
    </location>
</feature>
<organism evidence="7 8">
    <name type="scientific">Merluccius polli</name>
    <name type="common">Benguela hake</name>
    <name type="synonym">Merluccius cadenati</name>
    <dbReference type="NCBI Taxonomy" id="89951"/>
    <lineage>
        <taxon>Eukaryota</taxon>
        <taxon>Metazoa</taxon>
        <taxon>Chordata</taxon>
        <taxon>Craniata</taxon>
        <taxon>Vertebrata</taxon>
        <taxon>Euteleostomi</taxon>
        <taxon>Actinopterygii</taxon>
        <taxon>Neopterygii</taxon>
        <taxon>Teleostei</taxon>
        <taxon>Neoteleostei</taxon>
        <taxon>Acanthomorphata</taxon>
        <taxon>Zeiogadaria</taxon>
        <taxon>Gadariae</taxon>
        <taxon>Gadiformes</taxon>
        <taxon>Gadoidei</taxon>
        <taxon>Merlucciidae</taxon>
        <taxon>Merluccius</taxon>
    </lineage>
</organism>
<dbReference type="InterPro" id="IPR051025">
    <property type="entry name" value="RhoGAP"/>
</dbReference>
<feature type="compositionally biased region" description="Polar residues" evidence="5">
    <location>
        <begin position="467"/>
        <end position="476"/>
    </location>
</feature>
<feature type="region of interest" description="Disordered" evidence="5">
    <location>
        <begin position="551"/>
        <end position="627"/>
    </location>
</feature>
<evidence type="ECO:0000313" key="8">
    <source>
        <dbReference type="Proteomes" id="UP001174136"/>
    </source>
</evidence>
<dbReference type="InterPro" id="IPR000198">
    <property type="entry name" value="RhoGAP_dom"/>
</dbReference>
<name>A0AA47M6Q4_MERPO</name>
<dbReference type="Pfam" id="PF00620">
    <property type="entry name" value="RhoGAP"/>
    <property type="match status" value="1"/>
</dbReference>
<dbReference type="GO" id="GO:0005096">
    <property type="term" value="F:GTPase activator activity"/>
    <property type="evidence" value="ECO:0007669"/>
    <property type="project" value="UniProtKB-KW"/>
</dbReference>
<feature type="region of interest" description="Disordered" evidence="5">
    <location>
        <begin position="452"/>
        <end position="476"/>
    </location>
</feature>
<keyword evidence="3 4" id="KW-0175">Coiled coil</keyword>
<feature type="compositionally biased region" description="Polar residues" evidence="5">
    <location>
        <begin position="556"/>
        <end position="573"/>
    </location>
</feature>
<dbReference type="SUPFAM" id="SSF48350">
    <property type="entry name" value="GTPase activation domain, GAP"/>
    <property type="match status" value="1"/>
</dbReference>
<dbReference type="GO" id="GO:1900028">
    <property type="term" value="P:negative regulation of ruffle assembly"/>
    <property type="evidence" value="ECO:0007669"/>
    <property type="project" value="TreeGrafter"/>
</dbReference>
<dbReference type="GO" id="GO:0005925">
    <property type="term" value="C:focal adhesion"/>
    <property type="evidence" value="ECO:0007669"/>
    <property type="project" value="TreeGrafter"/>
</dbReference>
<evidence type="ECO:0000256" key="2">
    <source>
        <dbReference type="ARBA" id="ARBA00022553"/>
    </source>
</evidence>
<evidence type="ECO:0000256" key="3">
    <source>
        <dbReference type="ARBA" id="ARBA00023054"/>
    </source>
</evidence>
<evidence type="ECO:0000259" key="6">
    <source>
        <dbReference type="PROSITE" id="PS50238"/>
    </source>
</evidence>
<accession>A0AA47M6Q4</accession>
<dbReference type="GO" id="GO:0007165">
    <property type="term" value="P:signal transduction"/>
    <property type="evidence" value="ECO:0007669"/>
    <property type="project" value="InterPro"/>
</dbReference>
<dbReference type="PROSITE" id="PS50238">
    <property type="entry name" value="RHOGAP"/>
    <property type="match status" value="1"/>
</dbReference>
<protein>
    <submittedName>
        <fullName evidence="7">Rho GTPase-activating protein 24</fullName>
    </submittedName>
</protein>
<dbReference type="AlphaFoldDB" id="A0AA47M6Q4"/>
<feature type="region of interest" description="Disordered" evidence="5">
    <location>
        <begin position="256"/>
        <end position="280"/>
    </location>
</feature>
<keyword evidence="8" id="KW-1185">Reference proteome</keyword>
<reference evidence="7" key="1">
    <citation type="journal article" date="2023" name="Front. Mar. Sci.">
        <title>A new Merluccius polli reference genome to investigate the effects of global change in West African waters.</title>
        <authorList>
            <person name="Mateo J.L."/>
            <person name="Blanco-Fernandez C."/>
            <person name="Garcia-Vazquez E."/>
            <person name="Machado-Schiaffino G."/>
        </authorList>
    </citation>
    <scope>NUCLEOTIDE SEQUENCE</scope>
    <source>
        <strain evidence="7">C29</strain>
        <tissue evidence="7">Fin</tissue>
    </source>
</reference>
<sequence length="778" mass="85233">MGLTCFKSWKYDRRGQKGNRDVLASPGSYFFLSNSCGQGDEWLQSLNKRAWIPFTGVFGQRLEETVLYERRYGARSVPLVVEQCVHFIRERGLTEVGLFRRPGQATLVKDLQEAFDAGERPSFDSGTDVHTVASLLKLYLRQLPEPLVPYSQYQNFLLCGEQLASGRTKGLLELRSLLHDLPVANFNLLNYICQFLNEVQSYSCSNKMSCQNLATVFGPNILRAKAEDPHSIIGGAAVVQVLMLELIREHQSLFPREAGPCPAPRSPGKPKDLTLTAPRPPLLPVSPCARQLSLPLIAERCGRPGSVSSLKDTEERPPPPQSASKHCDQSQAADPGLPASQKRVLGHRHTSSHPDSCLFPLPSTSYPLSPLHHQHHHHAAKPSIPQPDEPLLHGAQQDSIPGLGPNVMPTGLFPVHAAPSVVLQSHVTGSPASGVLLPGHKEEGACPWTAETEEAEDEGGVPEAASGGSSEYQEDSTMSVYDNLSRASLHQRMEVDDGDPFDVDAAAMHLDSLLIVREGAGEEEAQHSLVSSFSFSSCELLPVDETGECVADCGSSPPQSLRLSPMFLSNQGSEYNDHYEEEEDDSGDEDLEDDDDDDDDDGDDDDDNPNGDLQPPNSPASCSVPSDILLSTGSSEVFLPSGSPDPQVSQAQTEAQNVHSYLTELKQQMTRQRAEYQATISRLERCNEALEGQMAALCSRLEQHKRWHSLAEVKIRNVERARVDADRRNTTLQREMEQFYKMFGEVKGGGGRGGGGRGGGRRGRGGERTRERQNLQSL</sequence>
<feature type="region of interest" description="Disordered" evidence="5">
    <location>
        <begin position="744"/>
        <end position="778"/>
    </location>
</feature>
<feature type="region of interest" description="Disordered" evidence="5">
    <location>
        <begin position="634"/>
        <end position="653"/>
    </location>
</feature>
<dbReference type="Gene3D" id="1.10.555.10">
    <property type="entry name" value="Rho GTPase activation protein"/>
    <property type="match status" value="1"/>
</dbReference>
<feature type="region of interest" description="Disordered" evidence="5">
    <location>
        <begin position="303"/>
        <end position="356"/>
    </location>
</feature>
<dbReference type="GO" id="GO:0035021">
    <property type="term" value="P:negative regulation of Rac protein signal transduction"/>
    <property type="evidence" value="ECO:0007669"/>
    <property type="project" value="TreeGrafter"/>
</dbReference>
<evidence type="ECO:0000256" key="5">
    <source>
        <dbReference type="SAM" id="MobiDB-lite"/>
    </source>
</evidence>
<evidence type="ECO:0000313" key="7">
    <source>
        <dbReference type="EMBL" id="KAK0134667.1"/>
    </source>
</evidence>
<feature type="compositionally biased region" description="Acidic residues" evidence="5">
    <location>
        <begin position="579"/>
        <end position="609"/>
    </location>
</feature>
<dbReference type="PANTHER" id="PTHR15228">
    <property type="entry name" value="SPERMATHECAL PHYSIOLOGY VARIANT"/>
    <property type="match status" value="1"/>
</dbReference>
<dbReference type="GO" id="GO:0035313">
    <property type="term" value="P:wound healing, spreading of epidermal cells"/>
    <property type="evidence" value="ECO:0007669"/>
    <property type="project" value="TreeGrafter"/>
</dbReference>
<dbReference type="FunFam" id="1.10.555.10:FF:000015">
    <property type="entry name" value="rho GTPase-activating protein 25 isoform X1"/>
    <property type="match status" value="1"/>
</dbReference>
<keyword evidence="2" id="KW-0597">Phosphoprotein</keyword>
<keyword evidence="1" id="KW-0343">GTPase activation</keyword>